<sequence>MDIESMARYWSQDAENYGDIIRKELASFRVEAWQNYLREKLPADTRKVLDLGCGPGFFSIILAQMGYEVTAVDCSEGMLAQARQLVESAGIKIALQQKDINHPEFPDDSFDAIVSRNVTWTLLNPWQVYEECQRMLRTGGRLLLFDANWNMPLFDEAMAKRAEDRREECLRQYGDALDSAADITEPFAPLQLPLSGTKRPYWDVELLRNMGFGDVHTEFDVTDKLWDDKERLLYGETPMFGIFATKF</sequence>
<reference evidence="2 3" key="1">
    <citation type="submission" date="2016-10" db="EMBL/GenBank/DDBJ databases">
        <authorList>
            <person name="de Groot N.N."/>
        </authorList>
    </citation>
    <scope>NUCLEOTIDE SEQUENCE [LARGE SCALE GENOMIC DNA]</scope>
    <source>
        <strain evidence="2 3">DSM 2872</strain>
    </source>
</reference>
<dbReference type="RefSeq" id="WP_074670202.1">
    <property type="nucleotide sequence ID" value="NZ_FNQG01000002.1"/>
</dbReference>
<dbReference type="OrthoDB" id="9808140at2"/>
<dbReference type="GO" id="GO:0032259">
    <property type="term" value="P:methylation"/>
    <property type="evidence" value="ECO:0007669"/>
    <property type="project" value="UniProtKB-KW"/>
</dbReference>
<dbReference type="PANTHER" id="PTHR42912">
    <property type="entry name" value="METHYLTRANSFERASE"/>
    <property type="match status" value="1"/>
</dbReference>
<protein>
    <submittedName>
        <fullName evidence="2">Methyltransferase domain-containing protein</fullName>
    </submittedName>
</protein>
<keyword evidence="2" id="KW-0489">Methyltransferase</keyword>
<gene>
    <name evidence="2" type="ORF">SAMN05660648_00137</name>
</gene>
<dbReference type="EMBL" id="FNQG01000002">
    <property type="protein sequence ID" value="SDZ73249.1"/>
    <property type="molecule type" value="Genomic_DNA"/>
</dbReference>
<evidence type="ECO:0000313" key="2">
    <source>
        <dbReference type="EMBL" id="SDZ73249.1"/>
    </source>
</evidence>
<dbReference type="SUPFAM" id="SSF53335">
    <property type="entry name" value="S-adenosyl-L-methionine-dependent methyltransferases"/>
    <property type="match status" value="1"/>
</dbReference>
<keyword evidence="2" id="KW-0808">Transferase</keyword>
<dbReference type="Gene3D" id="3.40.50.150">
    <property type="entry name" value="Vaccinia Virus protein VP39"/>
    <property type="match status" value="1"/>
</dbReference>
<dbReference type="Proteomes" id="UP000183469">
    <property type="component" value="Unassembled WGS sequence"/>
</dbReference>
<dbReference type="CDD" id="cd02440">
    <property type="entry name" value="AdoMet_MTases"/>
    <property type="match status" value="1"/>
</dbReference>
<name>A0A1H3VET2_SELRU</name>
<dbReference type="InterPro" id="IPR029063">
    <property type="entry name" value="SAM-dependent_MTases_sf"/>
</dbReference>
<feature type="domain" description="Methyltransferase type 11" evidence="1">
    <location>
        <begin position="49"/>
        <end position="143"/>
    </location>
</feature>
<accession>A0A1H3VET2</accession>
<dbReference type="PANTHER" id="PTHR42912:SF80">
    <property type="entry name" value="METHYLTRANSFERASE DOMAIN-CONTAINING PROTEIN"/>
    <property type="match status" value="1"/>
</dbReference>
<organism evidence="2 3">
    <name type="scientific">Selenomonas ruminantium</name>
    <dbReference type="NCBI Taxonomy" id="971"/>
    <lineage>
        <taxon>Bacteria</taxon>
        <taxon>Bacillati</taxon>
        <taxon>Bacillota</taxon>
        <taxon>Negativicutes</taxon>
        <taxon>Selenomonadales</taxon>
        <taxon>Selenomonadaceae</taxon>
        <taxon>Selenomonas</taxon>
    </lineage>
</organism>
<evidence type="ECO:0000313" key="3">
    <source>
        <dbReference type="Proteomes" id="UP000183469"/>
    </source>
</evidence>
<dbReference type="GO" id="GO:0008757">
    <property type="term" value="F:S-adenosylmethionine-dependent methyltransferase activity"/>
    <property type="evidence" value="ECO:0007669"/>
    <property type="project" value="InterPro"/>
</dbReference>
<dbReference type="Pfam" id="PF08241">
    <property type="entry name" value="Methyltransf_11"/>
    <property type="match status" value="1"/>
</dbReference>
<proteinExistence type="predicted"/>
<dbReference type="InterPro" id="IPR013216">
    <property type="entry name" value="Methyltransf_11"/>
</dbReference>
<evidence type="ECO:0000259" key="1">
    <source>
        <dbReference type="Pfam" id="PF08241"/>
    </source>
</evidence>
<dbReference type="InterPro" id="IPR050508">
    <property type="entry name" value="Methyltransf_Superfamily"/>
</dbReference>
<dbReference type="AlphaFoldDB" id="A0A1H3VET2"/>